<feature type="chain" id="PRO_5008572274" evidence="1">
    <location>
        <begin position="24"/>
        <end position="101"/>
    </location>
</feature>
<gene>
    <name evidence="3" type="ORF">SCL_0239</name>
</gene>
<evidence type="ECO:0000313" key="3">
    <source>
        <dbReference type="EMBL" id="BAV32561.1"/>
    </source>
</evidence>
<dbReference type="EMBL" id="AP014879">
    <property type="protein sequence ID" value="BAV32561.1"/>
    <property type="molecule type" value="Genomic_DNA"/>
</dbReference>
<evidence type="ECO:0000259" key="2">
    <source>
        <dbReference type="Pfam" id="PF03413"/>
    </source>
</evidence>
<name>A0A1B4XCN5_9GAMM</name>
<evidence type="ECO:0000313" key="4">
    <source>
        <dbReference type="Proteomes" id="UP000243180"/>
    </source>
</evidence>
<protein>
    <submittedName>
        <fullName evidence="3">Peptidase M4</fullName>
    </submittedName>
</protein>
<dbReference type="KEGG" id="slim:SCL_0239"/>
<organism evidence="3 4">
    <name type="scientific">Sulfuricaulis limicola</name>
    <dbReference type="NCBI Taxonomy" id="1620215"/>
    <lineage>
        <taxon>Bacteria</taxon>
        <taxon>Pseudomonadati</taxon>
        <taxon>Pseudomonadota</taxon>
        <taxon>Gammaproteobacteria</taxon>
        <taxon>Acidiferrobacterales</taxon>
        <taxon>Acidiferrobacteraceae</taxon>
        <taxon>Sulfuricaulis</taxon>
    </lineage>
</organism>
<dbReference type="AlphaFoldDB" id="A0A1B4XCN5"/>
<evidence type="ECO:0000256" key="1">
    <source>
        <dbReference type="SAM" id="SignalP"/>
    </source>
</evidence>
<proteinExistence type="predicted"/>
<keyword evidence="1" id="KW-0732">Signal</keyword>
<dbReference type="RefSeq" id="WP_197702665.1">
    <property type="nucleotide sequence ID" value="NZ_AP014879.1"/>
</dbReference>
<keyword evidence="4" id="KW-1185">Reference proteome</keyword>
<dbReference type="Pfam" id="PF03413">
    <property type="entry name" value="PepSY"/>
    <property type="match status" value="1"/>
</dbReference>
<dbReference type="InParanoid" id="A0A1B4XCN5"/>
<feature type="domain" description="PepSY" evidence="2">
    <location>
        <begin position="41"/>
        <end position="97"/>
    </location>
</feature>
<accession>A0A1B4XCN5</accession>
<dbReference type="InterPro" id="IPR025711">
    <property type="entry name" value="PepSY"/>
</dbReference>
<dbReference type="Gene3D" id="3.10.450.40">
    <property type="match status" value="1"/>
</dbReference>
<feature type="signal peptide" evidence="1">
    <location>
        <begin position="1"/>
        <end position="23"/>
    </location>
</feature>
<sequence length="101" mass="11366">MKTPAMAFLAVAVLLAGATSGFAGESQDEARKLREAGDIQPLEQILEKVRQHQPGRIVETELERESRRYVYEVKVVDEKGVVHELEYDAKSGELLKAKREK</sequence>
<dbReference type="Proteomes" id="UP000243180">
    <property type="component" value="Chromosome"/>
</dbReference>
<reference evidence="3 4" key="1">
    <citation type="submission" date="2015-05" db="EMBL/GenBank/DDBJ databases">
        <title>Complete genome sequence of a sulfur-oxidizing gammaproteobacterium strain HA5.</title>
        <authorList>
            <person name="Miura A."/>
            <person name="Kojima H."/>
            <person name="Fukui M."/>
        </authorList>
    </citation>
    <scope>NUCLEOTIDE SEQUENCE [LARGE SCALE GENOMIC DNA]</scope>
    <source>
        <strain evidence="3 4">HA5</strain>
    </source>
</reference>